<dbReference type="PROSITE" id="PS50181">
    <property type="entry name" value="FBOX"/>
    <property type="match status" value="1"/>
</dbReference>
<organism evidence="3 4">
    <name type="scientific">Achlya hypogyna</name>
    <name type="common">Oomycete</name>
    <name type="synonym">Protoachlya hypogyna</name>
    <dbReference type="NCBI Taxonomy" id="1202772"/>
    <lineage>
        <taxon>Eukaryota</taxon>
        <taxon>Sar</taxon>
        <taxon>Stramenopiles</taxon>
        <taxon>Oomycota</taxon>
        <taxon>Saprolegniomycetes</taxon>
        <taxon>Saprolegniales</taxon>
        <taxon>Achlyaceae</taxon>
        <taxon>Achlya</taxon>
    </lineage>
</organism>
<keyword evidence="1" id="KW-0175">Coiled coil</keyword>
<gene>
    <name evidence="3" type="ORF">ACHHYP_11458</name>
</gene>
<dbReference type="SUPFAM" id="SSF81383">
    <property type="entry name" value="F-box domain"/>
    <property type="match status" value="1"/>
</dbReference>
<feature type="coiled-coil region" evidence="1">
    <location>
        <begin position="259"/>
        <end position="414"/>
    </location>
</feature>
<evidence type="ECO:0000313" key="3">
    <source>
        <dbReference type="EMBL" id="OQR85752.1"/>
    </source>
</evidence>
<dbReference type="STRING" id="1202772.A0A1V9YJ63"/>
<dbReference type="InterPro" id="IPR036047">
    <property type="entry name" value="F-box-like_dom_sf"/>
</dbReference>
<dbReference type="CDD" id="cd09917">
    <property type="entry name" value="F-box_SF"/>
    <property type="match status" value="1"/>
</dbReference>
<reference evidence="3 4" key="1">
    <citation type="journal article" date="2014" name="Genome Biol. Evol.">
        <title>The secreted proteins of Achlya hypogyna and Thraustotheca clavata identify the ancestral oomycete secretome and reveal gene acquisitions by horizontal gene transfer.</title>
        <authorList>
            <person name="Misner I."/>
            <person name="Blouin N."/>
            <person name="Leonard G."/>
            <person name="Richards T.A."/>
            <person name="Lane C.E."/>
        </authorList>
    </citation>
    <scope>NUCLEOTIDE SEQUENCE [LARGE SCALE GENOMIC DNA]</scope>
    <source>
        <strain evidence="3 4">ATCC 48635</strain>
    </source>
</reference>
<evidence type="ECO:0000259" key="2">
    <source>
        <dbReference type="PROSITE" id="PS50181"/>
    </source>
</evidence>
<dbReference type="AlphaFoldDB" id="A0A1V9YJ63"/>
<dbReference type="EMBL" id="JNBR01001604">
    <property type="protein sequence ID" value="OQR85752.1"/>
    <property type="molecule type" value="Genomic_DNA"/>
</dbReference>
<comment type="caution">
    <text evidence="3">The sequence shown here is derived from an EMBL/GenBank/DDBJ whole genome shotgun (WGS) entry which is preliminary data.</text>
</comment>
<dbReference type="Pfam" id="PF00646">
    <property type="entry name" value="F-box"/>
    <property type="match status" value="1"/>
</dbReference>
<feature type="coiled-coil region" evidence="1">
    <location>
        <begin position="109"/>
        <end position="146"/>
    </location>
</feature>
<proteinExistence type="predicted"/>
<protein>
    <recommendedName>
        <fullName evidence="2">F-box domain-containing protein</fullName>
    </recommendedName>
</protein>
<keyword evidence="4" id="KW-1185">Reference proteome</keyword>
<dbReference type="OrthoDB" id="76516at2759"/>
<feature type="domain" description="F-box" evidence="2">
    <location>
        <begin position="169"/>
        <end position="203"/>
    </location>
</feature>
<dbReference type="Proteomes" id="UP000243579">
    <property type="component" value="Unassembled WGS sequence"/>
</dbReference>
<sequence length="425" mass="48439">MDKAVEAYVRGRADAAVTDIVAVMTVQSVLEEMVTDIEVWDHENERTRLAQELHRCKALLAQAAIHERVAWDEKQKMVQQMHAFRLQGKELATKLLQQVEHVALDAAKHEVVEKELEEAKEKLASMGSLTRELARAQREIRDLHRKQGIHNLLHATPSHQRVSGPRSTADVLVGFPDKVLMGVFAFLAAHDVLRLSMTCHSWKMRISILFGVQSPPATPKVVHAPALLPRKPMSVFDKSQLAKADEILNSLSNREVKFFRDLMLRMKQLEASLSQAEAEKEDVAARLHGAENVRDFLMDKLKDLEEALAAGMEQTARRSRRGAFERLFMAYLDAKTQELEDALAESSAQNEELKAELDRVHRQHQAKTRVLDDMLRHGHKKVLVKEVRTLRAENARLQTETRGYRLQLQQLKQSLLQLDSFDAFE</sequence>
<evidence type="ECO:0000313" key="4">
    <source>
        <dbReference type="Proteomes" id="UP000243579"/>
    </source>
</evidence>
<dbReference type="InterPro" id="IPR001810">
    <property type="entry name" value="F-box_dom"/>
</dbReference>
<accession>A0A1V9YJ63</accession>
<evidence type="ECO:0000256" key="1">
    <source>
        <dbReference type="SAM" id="Coils"/>
    </source>
</evidence>
<name>A0A1V9YJ63_ACHHY</name>
<dbReference type="Gene3D" id="1.20.1280.50">
    <property type="match status" value="1"/>
</dbReference>